<comment type="caution">
    <text evidence="2">The sequence shown here is derived from an EMBL/GenBank/DDBJ whole genome shotgun (WGS) entry which is preliminary data.</text>
</comment>
<dbReference type="AlphaFoldDB" id="A0A5N4DJK6"/>
<accession>A0A5N4DJK6</accession>
<evidence type="ECO:0000313" key="2">
    <source>
        <dbReference type="EMBL" id="KAB1271311.1"/>
    </source>
</evidence>
<feature type="transmembrane region" description="Helical" evidence="1">
    <location>
        <begin position="538"/>
        <end position="560"/>
    </location>
</feature>
<name>A0A5N4DJK6_CAMDR</name>
<dbReference type="EMBL" id="JWIN03000011">
    <property type="protein sequence ID" value="KAB1271311.1"/>
    <property type="molecule type" value="Genomic_DNA"/>
</dbReference>
<gene>
    <name evidence="2" type="ORF">Cadr_000009698</name>
</gene>
<protein>
    <submittedName>
        <fullName evidence="2">Uncharacterized protein</fullName>
    </submittedName>
</protein>
<keyword evidence="3" id="KW-1185">Reference proteome</keyword>
<keyword evidence="1" id="KW-1133">Transmembrane helix</keyword>
<evidence type="ECO:0000256" key="1">
    <source>
        <dbReference type="SAM" id="Phobius"/>
    </source>
</evidence>
<dbReference type="Proteomes" id="UP000299084">
    <property type="component" value="Unassembled WGS sequence"/>
</dbReference>
<keyword evidence="1" id="KW-0472">Membrane</keyword>
<organism evidence="2 3">
    <name type="scientific">Camelus dromedarius</name>
    <name type="common">Dromedary</name>
    <name type="synonym">Arabian camel</name>
    <dbReference type="NCBI Taxonomy" id="9838"/>
    <lineage>
        <taxon>Eukaryota</taxon>
        <taxon>Metazoa</taxon>
        <taxon>Chordata</taxon>
        <taxon>Craniata</taxon>
        <taxon>Vertebrata</taxon>
        <taxon>Euteleostomi</taxon>
        <taxon>Mammalia</taxon>
        <taxon>Eutheria</taxon>
        <taxon>Laurasiatheria</taxon>
        <taxon>Artiodactyla</taxon>
        <taxon>Tylopoda</taxon>
        <taxon>Camelidae</taxon>
        <taxon>Camelus</taxon>
    </lineage>
</organism>
<reference evidence="2 3" key="1">
    <citation type="journal article" date="2019" name="Mol. Ecol. Resour.">
        <title>Improving Illumina assemblies with Hi-C and long reads: an example with the North African dromedary.</title>
        <authorList>
            <person name="Elbers J.P."/>
            <person name="Rogers M.F."/>
            <person name="Perelman P.L."/>
            <person name="Proskuryakova A.A."/>
            <person name="Serdyukova N.A."/>
            <person name="Johnson W.E."/>
            <person name="Horin P."/>
            <person name="Corander J."/>
            <person name="Murphy D."/>
            <person name="Burger P.A."/>
        </authorList>
    </citation>
    <scope>NUCLEOTIDE SEQUENCE [LARGE SCALE GENOMIC DNA]</scope>
    <source>
        <strain evidence="2">Drom800</strain>
        <tissue evidence="2">Blood</tissue>
    </source>
</reference>
<proteinExistence type="predicted"/>
<keyword evidence="1" id="KW-0812">Transmembrane</keyword>
<evidence type="ECO:0000313" key="3">
    <source>
        <dbReference type="Proteomes" id="UP000299084"/>
    </source>
</evidence>
<sequence length="602" mass="65450">MQLVAFLPPGIPLRWALLTQLLHEKSEAQGAWSPGLSGSWPDAVTLVMDPQPIHPWLYWQNHLKVEAGERGLAAWAPGVPSCLWFQRRPCSVSIGVSKQGPSASPCQEASRPGLRHSSLQNLEISFPGHELGASSEKLTEACVSWKGASLPKPPRLLSAEFSAGPWGPYWKVLSWLHGLMAPLRAASRVSFWQRHWVPLGKTSLFICSPLEVFGWRPVPVCSHGLEGDRRGLRPGDSPANLSWKEHCSPGIPLLSTLRKWAPSWGPGRAGEHCSFGPTPRYLSTAVLLPGGTVWDQICGQLCTRFQTPQSPPQRGHGHSRCHLAAVCTGHVPELPRPLGLPDSTWHTVGASSMQMNKGTSTMCQCWRSRGSADLQQVSSARWSGPRAGGQLTVGHCPEEETKRLLGWDVRPGGQAEEEAAGESGAQFGPWACLWACAFVQQLGFQLWGLWVRSKPGPRLCPCTAHLAALLSSIPACLHTQEDSRQCPRAALPLLASYPSGQREMEQGIRTIRGSERVGQGHRDRNGPKRTKGVLCLRAAGLLCLIAALTAAALSLGWFGWEAASEGRLGSPWGREMREAQQSLLFFLPCHSRLRAGEGSGAH</sequence>